<feature type="domain" description="Guanylate kinase-like" evidence="10">
    <location>
        <begin position="97"/>
        <end position="277"/>
    </location>
</feature>
<name>A0A6J4V1N8_9BACT</name>
<evidence type="ECO:0000256" key="8">
    <source>
        <dbReference type="ARBA" id="ARBA00030128"/>
    </source>
</evidence>
<evidence type="ECO:0000259" key="10">
    <source>
        <dbReference type="PROSITE" id="PS50052"/>
    </source>
</evidence>
<dbReference type="SMART" id="SM00072">
    <property type="entry name" value="GuKc"/>
    <property type="match status" value="1"/>
</dbReference>
<dbReference type="PROSITE" id="PS50052">
    <property type="entry name" value="GUANYLATE_KINASE_2"/>
    <property type="match status" value="1"/>
</dbReference>
<sequence>MSGETVPRRIPERSPRPALTGPMPFHDGEAGHRDVTVGPTCSLRSIWTLPSLSTNETTTPTIADATPPDGTMNEAEFADIRERGDGHIRQAMENRTPRVFIISGPSGVGKDSVLEKLKSQYPDARYVVTATSRGMRAGERDGTHYRFLDRDDFERQIADGQFLEHALVYDNLYGVPRQDIVDGLAAGQHVIVKVDVAGAHTLRTLIGNTVSIFMLPESMDALLNRLRARKTEDPEILAKRFRTAAAEIDRAGEFDYIIFNRAGRMAETVTALCSVIEAEKVRAVQPVVTIPDRIPVEP</sequence>
<proteinExistence type="inferred from homology"/>
<evidence type="ECO:0000256" key="4">
    <source>
        <dbReference type="ARBA" id="ARBA00022679"/>
    </source>
</evidence>
<reference evidence="11" key="1">
    <citation type="submission" date="2020-02" db="EMBL/GenBank/DDBJ databases">
        <authorList>
            <person name="Meier V. D."/>
        </authorList>
    </citation>
    <scope>NUCLEOTIDE SEQUENCE</scope>
    <source>
        <strain evidence="11">AVDCRST_MAG87</strain>
    </source>
</reference>
<organism evidence="11">
    <name type="scientific">uncultured Thermomicrobiales bacterium</name>
    <dbReference type="NCBI Taxonomy" id="1645740"/>
    <lineage>
        <taxon>Bacteria</taxon>
        <taxon>Pseudomonadati</taxon>
        <taxon>Thermomicrobiota</taxon>
        <taxon>Thermomicrobia</taxon>
        <taxon>Thermomicrobiales</taxon>
        <taxon>environmental samples</taxon>
    </lineage>
</organism>
<dbReference type="Gene3D" id="3.40.50.300">
    <property type="entry name" value="P-loop containing nucleotide triphosphate hydrolases"/>
    <property type="match status" value="1"/>
</dbReference>
<feature type="compositionally biased region" description="Basic and acidic residues" evidence="9">
    <location>
        <begin position="1"/>
        <end position="15"/>
    </location>
</feature>
<dbReference type="CDD" id="cd00071">
    <property type="entry name" value="GMPK"/>
    <property type="match status" value="1"/>
</dbReference>
<dbReference type="AlphaFoldDB" id="A0A6J4V1N8"/>
<dbReference type="GO" id="GO:0004385">
    <property type="term" value="F:GMP kinase activity"/>
    <property type="evidence" value="ECO:0007669"/>
    <property type="project" value="UniProtKB-EC"/>
</dbReference>
<keyword evidence="5" id="KW-0547">Nucleotide-binding</keyword>
<evidence type="ECO:0000256" key="7">
    <source>
        <dbReference type="ARBA" id="ARBA00022840"/>
    </source>
</evidence>
<gene>
    <name evidence="11" type="ORF">AVDCRST_MAG87-1682</name>
</gene>
<evidence type="ECO:0000256" key="1">
    <source>
        <dbReference type="ARBA" id="ARBA00005790"/>
    </source>
</evidence>
<dbReference type="InterPro" id="IPR008145">
    <property type="entry name" value="GK/Ca_channel_bsu"/>
</dbReference>
<evidence type="ECO:0000256" key="5">
    <source>
        <dbReference type="ARBA" id="ARBA00022741"/>
    </source>
</evidence>
<dbReference type="PROSITE" id="PS00856">
    <property type="entry name" value="GUANYLATE_KINASE_1"/>
    <property type="match status" value="1"/>
</dbReference>
<dbReference type="InterPro" id="IPR017665">
    <property type="entry name" value="Guanylate_kinase"/>
</dbReference>
<evidence type="ECO:0000256" key="9">
    <source>
        <dbReference type="SAM" id="MobiDB-lite"/>
    </source>
</evidence>
<dbReference type="FunFam" id="3.30.63.10:FF:000002">
    <property type="entry name" value="Guanylate kinase 1"/>
    <property type="match status" value="1"/>
</dbReference>
<dbReference type="SUPFAM" id="SSF52540">
    <property type="entry name" value="P-loop containing nucleoside triphosphate hydrolases"/>
    <property type="match status" value="1"/>
</dbReference>
<dbReference type="InterPro" id="IPR020590">
    <property type="entry name" value="Guanylate_kinase_CS"/>
</dbReference>
<dbReference type="PANTHER" id="PTHR23117:SF13">
    <property type="entry name" value="GUANYLATE KINASE"/>
    <property type="match status" value="1"/>
</dbReference>
<keyword evidence="6 11" id="KW-0418">Kinase</keyword>
<evidence type="ECO:0000256" key="6">
    <source>
        <dbReference type="ARBA" id="ARBA00022777"/>
    </source>
</evidence>
<keyword evidence="7" id="KW-0067">ATP-binding</keyword>
<evidence type="ECO:0000313" key="11">
    <source>
        <dbReference type="EMBL" id="CAA9562367.1"/>
    </source>
</evidence>
<dbReference type="InterPro" id="IPR008144">
    <property type="entry name" value="Guanylate_kin-like_dom"/>
</dbReference>
<comment type="similarity">
    <text evidence="1">Belongs to the guanylate kinase family.</text>
</comment>
<dbReference type="Gene3D" id="3.30.63.10">
    <property type="entry name" value="Guanylate Kinase phosphate binding domain"/>
    <property type="match status" value="1"/>
</dbReference>
<evidence type="ECO:0000256" key="2">
    <source>
        <dbReference type="ARBA" id="ARBA00012961"/>
    </source>
</evidence>
<dbReference type="InterPro" id="IPR027417">
    <property type="entry name" value="P-loop_NTPase"/>
</dbReference>
<accession>A0A6J4V1N8</accession>
<feature type="region of interest" description="Disordered" evidence="9">
    <location>
        <begin position="1"/>
        <end position="31"/>
    </location>
</feature>
<dbReference type="EC" id="2.7.4.8" evidence="2"/>
<dbReference type="GO" id="GO:0005524">
    <property type="term" value="F:ATP binding"/>
    <property type="evidence" value="ECO:0007669"/>
    <property type="project" value="UniProtKB-KW"/>
</dbReference>
<protein>
    <recommendedName>
        <fullName evidence="3">Guanylate kinase</fullName>
        <ecNumber evidence="2">2.7.4.8</ecNumber>
    </recommendedName>
    <alternativeName>
        <fullName evidence="8">GMP kinase</fullName>
    </alternativeName>
</protein>
<dbReference type="PANTHER" id="PTHR23117">
    <property type="entry name" value="GUANYLATE KINASE-RELATED"/>
    <property type="match status" value="1"/>
</dbReference>
<evidence type="ECO:0000256" key="3">
    <source>
        <dbReference type="ARBA" id="ARBA00016296"/>
    </source>
</evidence>
<keyword evidence="4 11" id="KW-0808">Transferase</keyword>
<dbReference type="Pfam" id="PF00625">
    <property type="entry name" value="Guanylate_kin"/>
    <property type="match status" value="1"/>
</dbReference>
<dbReference type="GO" id="GO:0005829">
    <property type="term" value="C:cytosol"/>
    <property type="evidence" value="ECO:0007669"/>
    <property type="project" value="TreeGrafter"/>
</dbReference>
<dbReference type="NCBIfam" id="TIGR03263">
    <property type="entry name" value="guanyl_kin"/>
    <property type="match status" value="1"/>
</dbReference>
<dbReference type="EMBL" id="CADCWJ010000374">
    <property type="protein sequence ID" value="CAA9562367.1"/>
    <property type="molecule type" value="Genomic_DNA"/>
</dbReference>